<comment type="caution">
    <text evidence="1">The sequence shown here is derived from an EMBL/GenBank/DDBJ whole genome shotgun (WGS) entry which is preliminary data.</text>
</comment>
<reference evidence="1 2" key="1">
    <citation type="submission" date="2018-06" db="EMBL/GenBank/DDBJ databases">
        <title>Extensive metabolic versatility and redundancy in microbially diverse, dynamic hydrothermal sediments.</title>
        <authorList>
            <person name="Dombrowski N."/>
            <person name="Teske A."/>
            <person name="Baker B.J."/>
        </authorList>
    </citation>
    <scope>NUCLEOTIDE SEQUENCE [LARGE SCALE GENOMIC DNA]</scope>
    <source>
        <strain evidence="1">B66_G16</strain>
    </source>
</reference>
<dbReference type="Proteomes" id="UP000278475">
    <property type="component" value="Unassembled WGS sequence"/>
</dbReference>
<evidence type="ECO:0000313" key="1">
    <source>
        <dbReference type="EMBL" id="RLE46278.1"/>
    </source>
</evidence>
<evidence type="ECO:0008006" key="3">
    <source>
        <dbReference type="Google" id="ProtNLM"/>
    </source>
</evidence>
<gene>
    <name evidence="1" type="ORF">DRJ31_10195</name>
</gene>
<evidence type="ECO:0000313" key="2">
    <source>
        <dbReference type="Proteomes" id="UP000278475"/>
    </source>
</evidence>
<feature type="non-terminal residue" evidence="1">
    <location>
        <position position="99"/>
    </location>
</feature>
<dbReference type="EMBL" id="QMQV01000194">
    <property type="protein sequence ID" value="RLE46278.1"/>
    <property type="molecule type" value="Genomic_DNA"/>
</dbReference>
<sequence>MAGKVRYRHVNVTHGLKLYPAIMKFVDVSSLLQAKQTPGITVSYSPFGWVDQGGTAFLKGAPATRGGTEKEMEAASRTDALFDAVLGGLRRAKEISRRH</sequence>
<name>A0A497EJT2_9CREN</name>
<dbReference type="AlphaFoldDB" id="A0A497EJT2"/>
<protein>
    <recommendedName>
        <fullName evidence="3">Flavodoxin-like domain-containing protein</fullName>
    </recommendedName>
</protein>
<proteinExistence type="predicted"/>
<organism evidence="1 2">
    <name type="scientific">Thermoproteota archaeon</name>
    <dbReference type="NCBI Taxonomy" id="2056631"/>
    <lineage>
        <taxon>Archaea</taxon>
        <taxon>Thermoproteota</taxon>
    </lineage>
</organism>
<accession>A0A497EJT2</accession>